<feature type="transmembrane region" description="Helical" evidence="1">
    <location>
        <begin position="12"/>
        <end position="35"/>
    </location>
</feature>
<evidence type="ECO:0000256" key="1">
    <source>
        <dbReference type="SAM" id="Phobius"/>
    </source>
</evidence>
<proteinExistence type="predicted"/>
<dbReference type="RefSeq" id="WP_197006344.1">
    <property type="nucleotide sequence ID" value="NZ_BONS01000006.1"/>
</dbReference>
<gene>
    <name evidence="2" type="ORF">IW245_005917</name>
</gene>
<evidence type="ECO:0000313" key="2">
    <source>
        <dbReference type="EMBL" id="MBG6139723.1"/>
    </source>
</evidence>
<evidence type="ECO:0000313" key="3">
    <source>
        <dbReference type="Proteomes" id="UP000622552"/>
    </source>
</evidence>
<keyword evidence="3" id="KW-1185">Reference proteome</keyword>
<sequence length="52" mass="5775">MYAWIWRKLPFGLAGKLIGSALLIAGIAALLWYVIYPAIDPLLPFNDGQITE</sequence>
<organism evidence="2 3">
    <name type="scientific">Longispora fulva</name>
    <dbReference type="NCBI Taxonomy" id="619741"/>
    <lineage>
        <taxon>Bacteria</taxon>
        <taxon>Bacillati</taxon>
        <taxon>Actinomycetota</taxon>
        <taxon>Actinomycetes</taxon>
        <taxon>Micromonosporales</taxon>
        <taxon>Micromonosporaceae</taxon>
        <taxon>Longispora</taxon>
    </lineage>
</organism>
<accession>A0A8J7GXP9</accession>
<keyword evidence="1" id="KW-0472">Membrane</keyword>
<comment type="caution">
    <text evidence="2">The sequence shown here is derived from an EMBL/GenBank/DDBJ whole genome shotgun (WGS) entry which is preliminary data.</text>
</comment>
<keyword evidence="1" id="KW-1133">Transmembrane helix</keyword>
<dbReference type="Proteomes" id="UP000622552">
    <property type="component" value="Unassembled WGS sequence"/>
</dbReference>
<protein>
    <submittedName>
        <fullName evidence="2">Uncharacterized protein</fullName>
    </submittedName>
</protein>
<reference evidence="2" key="1">
    <citation type="submission" date="2020-11" db="EMBL/GenBank/DDBJ databases">
        <title>Sequencing the genomes of 1000 actinobacteria strains.</title>
        <authorList>
            <person name="Klenk H.-P."/>
        </authorList>
    </citation>
    <scope>NUCLEOTIDE SEQUENCE</scope>
    <source>
        <strain evidence="2">DSM 45356</strain>
    </source>
</reference>
<name>A0A8J7GXP9_9ACTN</name>
<keyword evidence="1" id="KW-0812">Transmembrane</keyword>
<dbReference type="EMBL" id="JADOUF010000001">
    <property type="protein sequence ID" value="MBG6139723.1"/>
    <property type="molecule type" value="Genomic_DNA"/>
</dbReference>
<dbReference type="AlphaFoldDB" id="A0A8J7GXP9"/>